<dbReference type="PANTHER" id="PTHR21043">
    <property type="entry name" value="IOJAP SUPERFAMILY ORTHOLOG"/>
    <property type="match status" value="1"/>
</dbReference>
<feature type="compositionally biased region" description="Polar residues" evidence="2">
    <location>
        <begin position="130"/>
        <end position="141"/>
    </location>
</feature>
<evidence type="ECO:0000256" key="1">
    <source>
        <dbReference type="ARBA" id="ARBA00010574"/>
    </source>
</evidence>
<organism evidence="3 4">
    <name type="scientific">Batrachochytrium salamandrivorans</name>
    <dbReference type="NCBI Taxonomy" id="1357716"/>
    <lineage>
        <taxon>Eukaryota</taxon>
        <taxon>Fungi</taxon>
        <taxon>Fungi incertae sedis</taxon>
        <taxon>Chytridiomycota</taxon>
        <taxon>Chytridiomycota incertae sedis</taxon>
        <taxon>Chytridiomycetes</taxon>
        <taxon>Rhizophydiales</taxon>
        <taxon>Rhizophydiales incertae sedis</taxon>
        <taxon>Batrachochytrium</taxon>
    </lineage>
</organism>
<name>A0ABQ8EWJ6_9FUNG</name>
<dbReference type="Gene3D" id="3.30.460.10">
    <property type="entry name" value="Beta Polymerase, domain 2"/>
    <property type="match status" value="1"/>
</dbReference>
<sequence>MLRALHASVGGAHRFSDLSRSVILLRPSATSAFPLYSKTALTSQAAIPLKQDQLKRSLHVTAVQHARIRRQVIIPPSDTKYHDKDSFTHSTDKVTSRHPSNSTHTHLTPQQRKAALDLDRITDDVLSSMYDHQSSKNQSSMDAEPSDAIGSNEVVPSIVNADVEAVDRTFADPNQFGKLSKLAKKVLVQPKAKSLKPVDGRHAAVDALDEQIQQEIADSIGEPTIDDDNAAKRRVAVMDLYDVRHDLSDTGDDWFTNVAHNVPVSYIKDDASVPRWLRGVETAQKRQAGELETEMDELSEMNVDGQASPKLMLKHVLQVISDERGQNLVVIDVRDKCDHTDYMVIVEGRSSKQIYTIADTIRRKVKHMMTDNSSLPDHLVVQGSDSEDWMVVDLGGVLVNCFTPEARQFYDLDRLWLFMDSSRLSEDFALEADELRDSL</sequence>
<comment type="similarity">
    <text evidence="1">Belongs to the Iojap/RsfS family.</text>
</comment>
<keyword evidence="4" id="KW-1185">Reference proteome</keyword>
<evidence type="ECO:0000313" key="3">
    <source>
        <dbReference type="EMBL" id="KAH6587748.1"/>
    </source>
</evidence>
<feature type="compositionally biased region" description="Polar residues" evidence="2">
    <location>
        <begin position="97"/>
        <end position="111"/>
    </location>
</feature>
<protein>
    <recommendedName>
        <fullName evidence="5">Iojap-like ribosome-associated protein</fullName>
    </recommendedName>
</protein>
<dbReference type="Proteomes" id="UP001648503">
    <property type="component" value="Unassembled WGS sequence"/>
</dbReference>
<dbReference type="PANTHER" id="PTHR21043:SF0">
    <property type="entry name" value="MITOCHONDRIAL ASSEMBLY OF RIBOSOMAL LARGE SUBUNIT PROTEIN 1"/>
    <property type="match status" value="1"/>
</dbReference>
<dbReference type="NCBIfam" id="TIGR00090">
    <property type="entry name" value="rsfS_iojap_ybeB"/>
    <property type="match status" value="1"/>
</dbReference>
<dbReference type="EMBL" id="JAFCIX010000553">
    <property type="protein sequence ID" value="KAH6587748.1"/>
    <property type="molecule type" value="Genomic_DNA"/>
</dbReference>
<accession>A0ABQ8EWJ6</accession>
<reference evidence="3 4" key="1">
    <citation type="submission" date="2021-02" db="EMBL/GenBank/DDBJ databases">
        <title>Variation within the Batrachochytrium salamandrivorans European outbreak.</title>
        <authorList>
            <person name="Kelly M."/>
            <person name="Pasmans F."/>
            <person name="Shea T.P."/>
            <person name="Munoz J.F."/>
            <person name="Carranza S."/>
            <person name="Cuomo C.A."/>
            <person name="Martel A."/>
        </authorList>
    </citation>
    <scope>NUCLEOTIDE SEQUENCE [LARGE SCALE GENOMIC DNA]</scope>
    <source>
        <strain evidence="3 4">AMFP18/2</strain>
    </source>
</reference>
<dbReference type="SUPFAM" id="SSF81301">
    <property type="entry name" value="Nucleotidyltransferase"/>
    <property type="match status" value="1"/>
</dbReference>
<dbReference type="InterPro" id="IPR004394">
    <property type="entry name" value="Iojap/RsfS/C7orf30"/>
</dbReference>
<feature type="compositionally biased region" description="Basic and acidic residues" evidence="2">
    <location>
        <begin position="79"/>
        <end position="95"/>
    </location>
</feature>
<feature type="region of interest" description="Disordered" evidence="2">
    <location>
        <begin position="130"/>
        <end position="149"/>
    </location>
</feature>
<gene>
    <name evidence="3" type="ORF">BASA50_011139</name>
</gene>
<proteinExistence type="inferred from homology"/>
<feature type="region of interest" description="Disordered" evidence="2">
    <location>
        <begin position="75"/>
        <end position="115"/>
    </location>
</feature>
<comment type="caution">
    <text evidence="3">The sequence shown here is derived from an EMBL/GenBank/DDBJ whole genome shotgun (WGS) entry which is preliminary data.</text>
</comment>
<evidence type="ECO:0008006" key="5">
    <source>
        <dbReference type="Google" id="ProtNLM"/>
    </source>
</evidence>
<dbReference type="Pfam" id="PF02410">
    <property type="entry name" value="RsfS"/>
    <property type="match status" value="1"/>
</dbReference>
<dbReference type="InterPro" id="IPR043519">
    <property type="entry name" value="NT_sf"/>
</dbReference>
<evidence type="ECO:0000256" key="2">
    <source>
        <dbReference type="SAM" id="MobiDB-lite"/>
    </source>
</evidence>
<dbReference type="HAMAP" id="MF_01477">
    <property type="entry name" value="Iojap_RsfS"/>
    <property type="match status" value="1"/>
</dbReference>
<evidence type="ECO:0000313" key="4">
    <source>
        <dbReference type="Proteomes" id="UP001648503"/>
    </source>
</evidence>